<sequence length="439" mass="49603">MSQGNQSFLRFSLEESLWFQKGQEVAELVSVSLDPNITIQENEQYVTIRGSLELSGEYKKHEEAAADNGKEITGAKFVHGVEERDEGICEFIHRFPVDITIPNNRIQSVFDIDIQVDSFDYLFPERSCMKLTADLTISGLYGEQQTSPVEEEIDTEYEVLRPVSSPFFTDAYGEQSQPALAGQEAKLQPGVEQEQLEATQQSEHGEENLEPVLQSEPAEETRQPMLQSEPTEETRQPVLRLVSDPAENAKNGVAKEEADLYEPFEAEARKQPETGTVHEAEQPTVEKVEQSLPVEKTPEISFSAQRSEYVAPSTEELSEYTSTEEQVEEEPEEAQETPPKQEEQAEESEDESSEEIQVKKKKGSKKKSMSLTEFFARKEEEEHTKLKICIVQHGDTIDTLAERYDVSTATLQRVNHLEATQDVYEGQVLYIPVAMAGKR</sequence>
<dbReference type="Pfam" id="PF20918">
    <property type="entry name" value="SPOCS_spoVID-N"/>
    <property type="match status" value="1"/>
</dbReference>
<keyword evidence="6" id="KW-1185">Reference proteome</keyword>
<dbReference type="AlphaFoldDB" id="A0A2N5GQ41"/>
<evidence type="ECO:0000313" key="4">
    <source>
        <dbReference type="EMBL" id="PLR93258.1"/>
    </source>
</evidence>
<feature type="compositionally biased region" description="Basic residues" evidence="1">
    <location>
        <begin position="359"/>
        <end position="368"/>
    </location>
</feature>
<dbReference type="PROSITE" id="PS51782">
    <property type="entry name" value="LYSM"/>
    <property type="match status" value="1"/>
</dbReference>
<dbReference type="EMBL" id="PGVA01000009">
    <property type="protein sequence ID" value="PLR84997.1"/>
    <property type="molecule type" value="Genomic_DNA"/>
</dbReference>
<dbReference type="Proteomes" id="UP000234951">
    <property type="component" value="Unassembled WGS sequence"/>
</dbReference>
<dbReference type="RefSeq" id="WP_101576098.1">
    <property type="nucleotide sequence ID" value="NZ_PGVA01000009.1"/>
</dbReference>
<feature type="domain" description="LysM" evidence="2">
    <location>
        <begin position="387"/>
        <end position="431"/>
    </location>
</feature>
<dbReference type="EMBL" id="PGVD01000054">
    <property type="protein sequence ID" value="PLR93258.1"/>
    <property type="molecule type" value="Genomic_DNA"/>
</dbReference>
<dbReference type="InterPro" id="IPR018392">
    <property type="entry name" value="LysM"/>
</dbReference>
<feature type="region of interest" description="Disordered" evidence="1">
    <location>
        <begin position="175"/>
        <end position="370"/>
    </location>
</feature>
<comment type="caution">
    <text evidence="3">The sequence shown here is derived from an EMBL/GenBank/DDBJ whole genome shotgun (WGS) entry which is preliminary data.</text>
</comment>
<feature type="compositionally biased region" description="Basic and acidic residues" evidence="1">
    <location>
        <begin position="266"/>
        <end position="289"/>
    </location>
</feature>
<dbReference type="InterPro" id="IPR014256">
    <property type="entry name" value="Spore_VI_D"/>
</dbReference>
<proteinExistence type="predicted"/>
<feature type="compositionally biased region" description="Low complexity" evidence="1">
    <location>
        <begin position="313"/>
        <end position="324"/>
    </location>
</feature>
<name>A0A2N5GQ41_9BACI</name>
<feature type="compositionally biased region" description="Acidic residues" evidence="1">
    <location>
        <begin position="325"/>
        <end position="335"/>
    </location>
</feature>
<evidence type="ECO:0000313" key="5">
    <source>
        <dbReference type="Proteomes" id="UP000234951"/>
    </source>
</evidence>
<dbReference type="SUPFAM" id="SSF54106">
    <property type="entry name" value="LysM domain"/>
    <property type="match status" value="1"/>
</dbReference>
<dbReference type="CDD" id="cd00118">
    <property type="entry name" value="LysM"/>
    <property type="match status" value="1"/>
</dbReference>
<gene>
    <name evidence="3" type="primary">spoVID</name>
    <name evidence="3" type="ORF">CU635_05075</name>
    <name evidence="4" type="ORF">CVD25_17485</name>
</gene>
<evidence type="ECO:0000259" key="2">
    <source>
        <dbReference type="PROSITE" id="PS51782"/>
    </source>
</evidence>
<feature type="compositionally biased region" description="Acidic residues" evidence="1">
    <location>
        <begin position="344"/>
        <end position="354"/>
    </location>
</feature>
<evidence type="ECO:0000313" key="3">
    <source>
        <dbReference type="EMBL" id="PLR84997.1"/>
    </source>
</evidence>
<dbReference type="Gene3D" id="3.10.350.10">
    <property type="entry name" value="LysM domain"/>
    <property type="match status" value="1"/>
</dbReference>
<dbReference type="Pfam" id="PF01476">
    <property type="entry name" value="LysM"/>
    <property type="match status" value="1"/>
</dbReference>
<dbReference type="NCBIfam" id="TIGR02907">
    <property type="entry name" value="spore_VI_D"/>
    <property type="match status" value="1"/>
</dbReference>
<dbReference type="OrthoDB" id="2966368at2"/>
<accession>A0A2N5GQ41</accession>
<protein>
    <submittedName>
        <fullName evidence="3">Stage VI sporulation protein D</fullName>
    </submittedName>
</protein>
<dbReference type="SMART" id="SM00257">
    <property type="entry name" value="LysM"/>
    <property type="match status" value="1"/>
</dbReference>
<evidence type="ECO:0000256" key="1">
    <source>
        <dbReference type="SAM" id="MobiDB-lite"/>
    </source>
</evidence>
<reference evidence="3 5" key="1">
    <citation type="submission" date="2017-11" db="EMBL/GenBank/DDBJ databases">
        <title>Comparitive Functional Genomics of Dry Heat Resistant strains isolated from the Viking Spacecraft.</title>
        <authorList>
            <person name="Seuylemezian A."/>
            <person name="Cooper K."/>
            <person name="Vaishampayan P."/>
        </authorList>
    </citation>
    <scope>NUCLEOTIDE SEQUENCE [LARGE SCALE GENOMIC DNA]</scope>
    <source>
        <strain evidence="3 5">M4.6</strain>
    </source>
</reference>
<organism evidence="3 5">
    <name type="scientific">Bacillus canaveralius</name>
    <dbReference type="NCBI Taxonomy" id="1403243"/>
    <lineage>
        <taxon>Bacteria</taxon>
        <taxon>Bacillati</taxon>
        <taxon>Bacillota</taxon>
        <taxon>Bacilli</taxon>
        <taxon>Bacillales</taxon>
        <taxon>Bacillaceae</taxon>
        <taxon>Bacillus</taxon>
    </lineage>
</organism>
<dbReference type="Proteomes" id="UP000235114">
    <property type="component" value="Unassembled WGS sequence"/>
</dbReference>
<dbReference type="InterPro" id="IPR036779">
    <property type="entry name" value="LysM_dom_sf"/>
</dbReference>
<reference evidence="4 6" key="2">
    <citation type="submission" date="2017-12" db="EMBL/GenBank/DDBJ databases">
        <title>Comparative Functional Genomics of Dry Heat Resistant strains isolated from the Viking Spacecraft.</title>
        <authorList>
            <person name="Seuylemezian A."/>
            <person name="Cooper K."/>
            <person name="Vaishampayan P."/>
        </authorList>
    </citation>
    <scope>NUCLEOTIDE SEQUENCE [LARGE SCALE GENOMIC DNA]</scope>
    <source>
        <strain evidence="4 6">ATCC 29669</strain>
    </source>
</reference>
<dbReference type="InterPro" id="IPR048862">
    <property type="entry name" value="SPOCS_spoVID_N"/>
</dbReference>
<evidence type="ECO:0000313" key="6">
    <source>
        <dbReference type="Proteomes" id="UP000235114"/>
    </source>
</evidence>